<evidence type="ECO:0000256" key="1">
    <source>
        <dbReference type="SAM" id="MobiDB-lite"/>
    </source>
</evidence>
<sequence length="140" mass="15401">MTIEDVLLETRPIHGLSAEELRKIVTPIMSHSAINTPTSTLLSAEPAIAATPSELPRETDNKLSLPSEFKLQLLEVLNLEEEVTAIRAFYLDALKKFLSEQVESSEAQLSTPSPSGGRSSWSAGLWQQTRSVSLRAVLER</sequence>
<dbReference type="AlphaFoldDB" id="A0A1C7MAH2"/>
<organism evidence="2 3">
    <name type="scientific">Grifola frondosa</name>
    <name type="common">Maitake</name>
    <name type="synonym">Polyporus frondosus</name>
    <dbReference type="NCBI Taxonomy" id="5627"/>
    <lineage>
        <taxon>Eukaryota</taxon>
        <taxon>Fungi</taxon>
        <taxon>Dikarya</taxon>
        <taxon>Basidiomycota</taxon>
        <taxon>Agaricomycotina</taxon>
        <taxon>Agaricomycetes</taxon>
        <taxon>Polyporales</taxon>
        <taxon>Grifolaceae</taxon>
        <taxon>Grifola</taxon>
    </lineage>
</organism>
<protein>
    <submittedName>
        <fullName evidence="2">Uncharacterized protein</fullName>
    </submittedName>
</protein>
<reference evidence="2 3" key="1">
    <citation type="submission" date="2016-03" db="EMBL/GenBank/DDBJ databases">
        <title>Whole genome sequencing of Grifola frondosa 9006-11.</title>
        <authorList>
            <person name="Min B."/>
            <person name="Park H."/>
            <person name="Kim J.-G."/>
            <person name="Cho H."/>
            <person name="Oh Y.-L."/>
            <person name="Kong W.-S."/>
            <person name="Choi I.-G."/>
        </authorList>
    </citation>
    <scope>NUCLEOTIDE SEQUENCE [LARGE SCALE GENOMIC DNA]</scope>
    <source>
        <strain evidence="2 3">9006-11</strain>
    </source>
</reference>
<gene>
    <name evidence="2" type="ORF">A0H81_06982</name>
</gene>
<name>A0A1C7MAH2_GRIFR</name>
<evidence type="ECO:0000313" key="2">
    <source>
        <dbReference type="EMBL" id="OBZ73409.1"/>
    </source>
</evidence>
<feature type="region of interest" description="Disordered" evidence="1">
    <location>
        <begin position="105"/>
        <end position="124"/>
    </location>
</feature>
<comment type="caution">
    <text evidence="2">The sequence shown here is derived from an EMBL/GenBank/DDBJ whole genome shotgun (WGS) entry which is preliminary data.</text>
</comment>
<dbReference type="Proteomes" id="UP000092993">
    <property type="component" value="Unassembled WGS sequence"/>
</dbReference>
<accession>A0A1C7MAH2</accession>
<dbReference type="EMBL" id="LUGG01000007">
    <property type="protein sequence ID" value="OBZ73409.1"/>
    <property type="molecule type" value="Genomic_DNA"/>
</dbReference>
<proteinExistence type="predicted"/>
<keyword evidence="3" id="KW-1185">Reference proteome</keyword>
<evidence type="ECO:0000313" key="3">
    <source>
        <dbReference type="Proteomes" id="UP000092993"/>
    </source>
</evidence>